<evidence type="ECO:0008006" key="3">
    <source>
        <dbReference type="Google" id="ProtNLM"/>
    </source>
</evidence>
<accession>A0A135P3C7</accession>
<sequence length="241" mass="27456">MNLDITIVAGRRPELLQRTLESFSRNAFQFHNVVNVYANIDPIFGTDEDEARCIALLHQYFASPVIFTPEAAGFGAAVKRLWQATTADYVFHLEDDWIALDTLDERVHANFSETVKQVSFHSASQNWDIRKRGHLHRGKRYWKFAGIRVPRSSYTKFTTSPSVINGTVARRSAELMNPAFDPEKQFYSAVNEALETYIASFDNYIFSPAGIPVVEDTGRDWRDQRGIQKKITNAASSWVSE</sequence>
<dbReference type="OrthoDB" id="848759at2"/>
<dbReference type="AlphaFoldDB" id="A0A135P3C7"/>
<comment type="caution">
    <text evidence="1">The sequence shown here is derived from an EMBL/GenBank/DDBJ whole genome shotgun (WGS) entry which is preliminary data.</text>
</comment>
<evidence type="ECO:0000313" key="1">
    <source>
        <dbReference type="EMBL" id="KXG85932.1"/>
    </source>
</evidence>
<protein>
    <recommendedName>
        <fullName evidence="3">Glycosyltransferase 2-like domain-containing protein</fullName>
    </recommendedName>
</protein>
<dbReference type="STRING" id="2052828.ATO67_04735"/>
<evidence type="ECO:0000313" key="2">
    <source>
        <dbReference type="Proteomes" id="UP000070498"/>
    </source>
</evidence>
<dbReference type="InterPro" id="IPR029044">
    <property type="entry name" value="Nucleotide-diphossugar_trans"/>
</dbReference>
<reference evidence="1 2" key="1">
    <citation type="submission" date="2015-11" db="EMBL/GenBank/DDBJ databases">
        <title>Draft genome sequence of Agrobacterium sp. R89-1.</title>
        <authorList>
            <person name="Zahradnik J."/>
            <person name="Kyslikova E."/>
            <person name="Palyzova A."/>
            <person name="Kyslik P."/>
        </authorList>
    </citation>
    <scope>NUCLEOTIDE SEQUENCE [LARGE SCALE GENOMIC DNA]</scope>
    <source>
        <strain evidence="1 2">R89-1</strain>
    </source>
</reference>
<dbReference type="EMBL" id="LNUW01000028">
    <property type="protein sequence ID" value="KXG85932.1"/>
    <property type="molecule type" value="Genomic_DNA"/>
</dbReference>
<name>A0A135P3C7_9HYPH</name>
<organism evidence="1 2">
    <name type="scientific">Agrobacterium bohemicum</name>
    <dbReference type="NCBI Taxonomy" id="2052828"/>
    <lineage>
        <taxon>Bacteria</taxon>
        <taxon>Pseudomonadati</taxon>
        <taxon>Pseudomonadota</taxon>
        <taxon>Alphaproteobacteria</taxon>
        <taxon>Hyphomicrobiales</taxon>
        <taxon>Rhizobiaceae</taxon>
        <taxon>Rhizobium/Agrobacterium group</taxon>
        <taxon>Agrobacterium</taxon>
    </lineage>
</organism>
<dbReference type="SUPFAM" id="SSF53448">
    <property type="entry name" value="Nucleotide-diphospho-sugar transferases"/>
    <property type="match status" value="1"/>
</dbReference>
<dbReference type="Proteomes" id="UP000070498">
    <property type="component" value="Unassembled WGS sequence"/>
</dbReference>
<gene>
    <name evidence="1" type="ORF">ATO67_04735</name>
</gene>
<proteinExistence type="predicted"/>
<keyword evidence="2" id="KW-1185">Reference proteome</keyword>
<dbReference type="RefSeq" id="WP_067645086.1">
    <property type="nucleotide sequence ID" value="NZ_KQ961024.1"/>
</dbReference>